<dbReference type="EMBL" id="LBVV01000009">
    <property type="protein sequence ID" value="KKQ94616.1"/>
    <property type="molecule type" value="Genomic_DNA"/>
</dbReference>
<comment type="similarity">
    <text evidence="1 7 8">Belongs to the universal ribosomal protein uS5 family.</text>
</comment>
<evidence type="ECO:0000313" key="11">
    <source>
        <dbReference type="Proteomes" id="UP000034207"/>
    </source>
</evidence>
<dbReference type="HAMAP" id="MF_01307_B">
    <property type="entry name" value="Ribosomal_uS5_B"/>
    <property type="match status" value="1"/>
</dbReference>
<dbReference type="InterPro" id="IPR013810">
    <property type="entry name" value="Ribosomal_uS5_N"/>
</dbReference>
<accession>A0A0G0PZ05</accession>
<dbReference type="PANTHER" id="PTHR48277:SF1">
    <property type="entry name" value="MITOCHONDRIAL RIBOSOMAL PROTEIN S5"/>
    <property type="match status" value="1"/>
</dbReference>
<dbReference type="InterPro" id="IPR020568">
    <property type="entry name" value="Ribosomal_Su5_D2-typ_SF"/>
</dbReference>
<dbReference type="InterPro" id="IPR005712">
    <property type="entry name" value="Ribosomal_uS5_bac-type"/>
</dbReference>
<evidence type="ECO:0000313" key="10">
    <source>
        <dbReference type="EMBL" id="KKQ94616.1"/>
    </source>
</evidence>
<dbReference type="PROSITE" id="PS00585">
    <property type="entry name" value="RIBOSOMAL_S5"/>
    <property type="match status" value="1"/>
</dbReference>
<evidence type="ECO:0000259" key="9">
    <source>
        <dbReference type="PROSITE" id="PS50881"/>
    </source>
</evidence>
<dbReference type="FunFam" id="3.30.230.10:FF:000002">
    <property type="entry name" value="30S ribosomal protein S5"/>
    <property type="match status" value="1"/>
</dbReference>
<keyword evidence="4 7" id="KW-0689">Ribosomal protein</keyword>
<evidence type="ECO:0000256" key="5">
    <source>
        <dbReference type="ARBA" id="ARBA00023274"/>
    </source>
</evidence>
<dbReference type="InterPro" id="IPR000851">
    <property type="entry name" value="Ribosomal_uS5"/>
</dbReference>
<comment type="function">
    <text evidence="7">With S4 and S12 plays an important role in translational accuracy.</text>
</comment>
<dbReference type="AlphaFoldDB" id="A0A0G0PZ05"/>
<evidence type="ECO:0000256" key="3">
    <source>
        <dbReference type="ARBA" id="ARBA00022884"/>
    </source>
</evidence>
<evidence type="ECO:0000256" key="1">
    <source>
        <dbReference type="ARBA" id="ARBA00008945"/>
    </source>
</evidence>
<feature type="domain" description="S5 DRBM" evidence="9">
    <location>
        <begin position="12"/>
        <end position="75"/>
    </location>
</feature>
<dbReference type="GO" id="GO:0006412">
    <property type="term" value="P:translation"/>
    <property type="evidence" value="ECO:0007669"/>
    <property type="project" value="UniProtKB-UniRule"/>
</dbReference>
<comment type="subunit">
    <text evidence="7">Part of the 30S ribosomal subunit. Contacts proteins S4 and S8.</text>
</comment>
<name>A0A0G0PZ05_UNCC2</name>
<dbReference type="GO" id="GO:0015935">
    <property type="term" value="C:small ribosomal subunit"/>
    <property type="evidence" value="ECO:0007669"/>
    <property type="project" value="InterPro"/>
</dbReference>
<dbReference type="Gene3D" id="3.30.230.10">
    <property type="match status" value="1"/>
</dbReference>
<keyword evidence="5 7" id="KW-0687">Ribonucleoprotein</keyword>
<evidence type="ECO:0000256" key="2">
    <source>
        <dbReference type="ARBA" id="ARBA00022730"/>
    </source>
</evidence>
<dbReference type="PROSITE" id="PS50881">
    <property type="entry name" value="S5_DSRBD"/>
    <property type="match status" value="1"/>
</dbReference>
<dbReference type="InterPro" id="IPR018192">
    <property type="entry name" value="Ribosomal_uS5_N_CS"/>
</dbReference>
<gene>
    <name evidence="7" type="primary">rpsE</name>
    <name evidence="10" type="ORF">UT18_C0009G0027</name>
</gene>
<dbReference type="PATRIC" id="fig|1618345.3.peg.565"/>
<dbReference type="Proteomes" id="UP000034207">
    <property type="component" value="Unassembled WGS sequence"/>
</dbReference>
<dbReference type="GO" id="GO:0003735">
    <property type="term" value="F:structural constituent of ribosome"/>
    <property type="evidence" value="ECO:0007669"/>
    <property type="project" value="UniProtKB-UniRule"/>
</dbReference>
<evidence type="ECO:0000256" key="7">
    <source>
        <dbReference type="HAMAP-Rule" id="MF_01307"/>
    </source>
</evidence>
<dbReference type="InterPro" id="IPR014721">
    <property type="entry name" value="Ribsml_uS5_D2-typ_fold_subgr"/>
</dbReference>
<evidence type="ECO:0000256" key="8">
    <source>
        <dbReference type="RuleBase" id="RU003823"/>
    </source>
</evidence>
<comment type="domain">
    <text evidence="7">The N-terminal domain interacts with the head of the 30S subunit; the C-terminal domain interacts with the body and contacts protein S4. The interaction surface between S4 and S5 is involved in control of translational fidelity.</text>
</comment>
<keyword evidence="3 7" id="KW-0694">RNA-binding</keyword>
<evidence type="ECO:0000256" key="6">
    <source>
        <dbReference type="ARBA" id="ARBA00035255"/>
    </source>
</evidence>
<dbReference type="STRING" id="1618345.UT18_C0009G0027"/>
<dbReference type="Pfam" id="PF00333">
    <property type="entry name" value="Ribosomal_S5"/>
    <property type="match status" value="1"/>
</dbReference>
<reference evidence="10 11" key="1">
    <citation type="journal article" date="2015" name="Nature">
        <title>rRNA introns, odd ribosomes, and small enigmatic genomes across a large radiation of phyla.</title>
        <authorList>
            <person name="Brown C.T."/>
            <person name="Hug L.A."/>
            <person name="Thomas B.C."/>
            <person name="Sharon I."/>
            <person name="Castelle C.J."/>
            <person name="Singh A."/>
            <person name="Wilkins M.J."/>
            <person name="Williams K.H."/>
            <person name="Banfield J.F."/>
        </authorList>
    </citation>
    <scope>NUCLEOTIDE SEQUENCE [LARGE SCALE GENOMIC DNA]</scope>
</reference>
<proteinExistence type="inferred from homology"/>
<protein>
    <recommendedName>
        <fullName evidence="6 7">Small ribosomal subunit protein uS5</fullName>
    </recommendedName>
</protein>
<sequence length="225" mass="24669">MADFVKSEEKLYDERVVQIDRITRVVAGGRRLRFRATVVVGDKNGSVGVGIAKGREVVLAINKASQKARKSMVKVTLKGTTIPHEVMVKFSGAKVFLKPASKGTGVIAGGAVRAVVEVAGIHDILSKMIGSSNKINNVYATFEALKQLKAINNKQETINKKTEKKMVENPVKEENEIEEKADEAVKEEIAKSPKIEKEKAAEAVKIEKKETKAKKDIKEVKKSSK</sequence>
<keyword evidence="2 7" id="KW-0699">rRNA-binding</keyword>
<dbReference type="Pfam" id="PF03719">
    <property type="entry name" value="Ribosomal_S5_C"/>
    <property type="match status" value="1"/>
</dbReference>
<dbReference type="NCBIfam" id="TIGR01021">
    <property type="entry name" value="rpsE_bact"/>
    <property type="match status" value="1"/>
</dbReference>
<dbReference type="Gene3D" id="3.30.160.20">
    <property type="match status" value="1"/>
</dbReference>
<dbReference type="InterPro" id="IPR005324">
    <property type="entry name" value="Ribosomal_uS5_C"/>
</dbReference>
<dbReference type="SUPFAM" id="SSF54211">
    <property type="entry name" value="Ribosomal protein S5 domain 2-like"/>
    <property type="match status" value="1"/>
</dbReference>
<dbReference type="PANTHER" id="PTHR48277">
    <property type="entry name" value="MITOCHONDRIAL RIBOSOMAL PROTEIN S5"/>
    <property type="match status" value="1"/>
</dbReference>
<evidence type="ECO:0000256" key="4">
    <source>
        <dbReference type="ARBA" id="ARBA00022980"/>
    </source>
</evidence>
<dbReference type="SUPFAM" id="SSF54768">
    <property type="entry name" value="dsRNA-binding domain-like"/>
    <property type="match status" value="1"/>
</dbReference>
<organism evidence="10 11">
    <name type="scientific">candidate division CPR2 bacterium GW2011_GWC2_39_10</name>
    <dbReference type="NCBI Taxonomy" id="1618345"/>
    <lineage>
        <taxon>Bacteria</taxon>
        <taxon>Bacteria division CPR2</taxon>
    </lineage>
</organism>
<comment type="caution">
    <text evidence="10">The sequence shown here is derived from an EMBL/GenBank/DDBJ whole genome shotgun (WGS) entry which is preliminary data.</text>
</comment>
<comment type="function">
    <text evidence="7">Located at the back of the 30S subunit body where it stabilizes the conformation of the head with respect to the body.</text>
</comment>
<dbReference type="GO" id="GO:0005737">
    <property type="term" value="C:cytoplasm"/>
    <property type="evidence" value="ECO:0007669"/>
    <property type="project" value="UniProtKB-ARBA"/>
</dbReference>
<dbReference type="GO" id="GO:0019843">
    <property type="term" value="F:rRNA binding"/>
    <property type="evidence" value="ECO:0007669"/>
    <property type="project" value="UniProtKB-UniRule"/>
</dbReference>